<evidence type="ECO:0000256" key="1">
    <source>
        <dbReference type="SAM" id="MobiDB-lite"/>
    </source>
</evidence>
<feature type="region of interest" description="Disordered" evidence="1">
    <location>
        <begin position="47"/>
        <end position="96"/>
    </location>
</feature>
<evidence type="ECO:0000313" key="3">
    <source>
        <dbReference type="Proteomes" id="UP001153269"/>
    </source>
</evidence>
<dbReference type="Proteomes" id="UP001153269">
    <property type="component" value="Unassembled WGS sequence"/>
</dbReference>
<keyword evidence="3" id="KW-1185">Reference proteome</keyword>
<comment type="caution">
    <text evidence="2">The sequence shown here is derived from an EMBL/GenBank/DDBJ whole genome shotgun (WGS) entry which is preliminary data.</text>
</comment>
<feature type="compositionally biased region" description="Basic and acidic residues" evidence="1">
    <location>
        <begin position="47"/>
        <end position="60"/>
    </location>
</feature>
<proteinExistence type="predicted"/>
<accession>A0A9N7YC58</accession>
<gene>
    <name evidence="2" type="ORF">PLEPLA_LOCUS8193</name>
</gene>
<evidence type="ECO:0000313" key="2">
    <source>
        <dbReference type="EMBL" id="CAB1420318.1"/>
    </source>
</evidence>
<dbReference type="AlphaFoldDB" id="A0A9N7YC58"/>
<name>A0A9N7YC58_PLEPL</name>
<reference evidence="2" key="1">
    <citation type="submission" date="2020-03" db="EMBL/GenBank/DDBJ databases">
        <authorList>
            <person name="Weist P."/>
        </authorList>
    </citation>
    <scope>NUCLEOTIDE SEQUENCE</scope>
</reference>
<feature type="compositionally biased region" description="Pro residues" evidence="1">
    <location>
        <begin position="62"/>
        <end position="73"/>
    </location>
</feature>
<organism evidence="2 3">
    <name type="scientific">Pleuronectes platessa</name>
    <name type="common">European plaice</name>
    <dbReference type="NCBI Taxonomy" id="8262"/>
    <lineage>
        <taxon>Eukaryota</taxon>
        <taxon>Metazoa</taxon>
        <taxon>Chordata</taxon>
        <taxon>Craniata</taxon>
        <taxon>Vertebrata</taxon>
        <taxon>Euteleostomi</taxon>
        <taxon>Actinopterygii</taxon>
        <taxon>Neopterygii</taxon>
        <taxon>Teleostei</taxon>
        <taxon>Neoteleostei</taxon>
        <taxon>Acanthomorphata</taxon>
        <taxon>Carangaria</taxon>
        <taxon>Pleuronectiformes</taxon>
        <taxon>Pleuronectoidei</taxon>
        <taxon>Pleuronectidae</taxon>
        <taxon>Pleuronectes</taxon>
    </lineage>
</organism>
<dbReference type="EMBL" id="CADEAL010000446">
    <property type="protein sequence ID" value="CAB1420318.1"/>
    <property type="molecule type" value="Genomic_DNA"/>
</dbReference>
<sequence>MVQQHLLTAVATALVTTRIQRHHVTQTKLLGASRRVPPAVAVAEVIREKGPTRVQSDRRRPPYPVPSNGPPSAPAMDTAPRYKRKKAPRTSDAVRCHRMRTSRCRTLSLRRRGEEGDGGTAPPAAARAQRFYHKYEHRPMISVKVKFITDKPISVNEANIGRYRCSADKSDLVMKVLHYRDSIHCNKSQSNTATAAADPGQLRHSALLLSHHR</sequence>
<protein>
    <submittedName>
        <fullName evidence="2">Uncharacterized protein</fullName>
    </submittedName>
</protein>